<proteinExistence type="predicted"/>
<evidence type="ECO:0000259" key="3">
    <source>
        <dbReference type="Pfam" id="PF03413"/>
    </source>
</evidence>
<evidence type="ECO:0000313" key="5">
    <source>
        <dbReference type="Proteomes" id="UP000262477"/>
    </source>
</evidence>
<dbReference type="InterPro" id="IPR025711">
    <property type="entry name" value="PepSY"/>
</dbReference>
<name>A0A371PWH1_STRIH</name>
<dbReference type="Gene3D" id="3.10.450.40">
    <property type="match status" value="2"/>
</dbReference>
<dbReference type="Proteomes" id="UP000262477">
    <property type="component" value="Unassembled WGS sequence"/>
</dbReference>
<keyword evidence="5" id="KW-1185">Reference proteome</keyword>
<feature type="compositionally biased region" description="Polar residues" evidence="1">
    <location>
        <begin position="31"/>
        <end position="43"/>
    </location>
</feature>
<organism evidence="4 5">
    <name type="scientific">Streptomyces inhibens</name>
    <dbReference type="NCBI Taxonomy" id="2293571"/>
    <lineage>
        <taxon>Bacteria</taxon>
        <taxon>Bacillati</taxon>
        <taxon>Actinomycetota</taxon>
        <taxon>Actinomycetes</taxon>
        <taxon>Kitasatosporales</taxon>
        <taxon>Streptomycetaceae</taxon>
        <taxon>Streptomyces</taxon>
    </lineage>
</organism>
<evidence type="ECO:0000256" key="2">
    <source>
        <dbReference type="SAM" id="SignalP"/>
    </source>
</evidence>
<feature type="compositionally biased region" description="Gly residues" evidence="1">
    <location>
        <begin position="53"/>
        <end position="70"/>
    </location>
</feature>
<feature type="chain" id="PRO_5016935993" evidence="2">
    <location>
        <begin position="26"/>
        <end position="242"/>
    </location>
</feature>
<evidence type="ECO:0000256" key="1">
    <source>
        <dbReference type="SAM" id="MobiDB-lite"/>
    </source>
</evidence>
<dbReference type="OrthoDB" id="4336385at2"/>
<feature type="region of interest" description="Disordered" evidence="1">
    <location>
        <begin position="31"/>
        <end position="84"/>
    </location>
</feature>
<reference evidence="4 5" key="1">
    <citation type="submission" date="2018-08" db="EMBL/GenBank/DDBJ databases">
        <title>Streptomyces NEAU-D10 sp. nov., a novel Actinomycete isolated from soil.</title>
        <authorList>
            <person name="Jin L."/>
        </authorList>
    </citation>
    <scope>NUCLEOTIDE SEQUENCE [LARGE SCALE GENOMIC DNA]</scope>
    <source>
        <strain evidence="4 5">NEAU-D10</strain>
    </source>
</reference>
<dbReference type="Pfam" id="PF03413">
    <property type="entry name" value="PepSY"/>
    <property type="match status" value="2"/>
</dbReference>
<accession>A0A371PWH1</accession>
<keyword evidence="2" id="KW-0732">Signal</keyword>
<protein>
    <submittedName>
        <fullName evidence="4">Peptidase M4</fullName>
    </submittedName>
</protein>
<evidence type="ECO:0000313" key="4">
    <source>
        <dbReference type="EMBL" id="REK86822.1"/>
    </source>
</evidence>
<feature type="signal peptide" evidence="2">
    <location>
        <begin position="1"/>
        <end position="25"/>
    </location>
</feature>
<feature type="region of interest" description="Disordered" evidence="1">
    <location>
        <begin position="221"/>
        <end position="242"/>
    </location>
</feature>
<dbReference type="EMBL" id="QUAC01000236">
    <property type="protein sequence ID" value="REK86822.1"/>
    <property type="molecule type" value="Genomic_DNA"/>
</dbReference>
<sequence>MKRHLVIATAAAATLVAGGTVTAVAVSNNDGAGSARSGAQISAQPAARNSGAQGAGTEGAGAQGAGGQGGKSSIRMQDHDASDREDIREANAAKVTAPDAAAAALKAVPGTVAGLDLDADRPGLVWDADVLGKDGKWHEITLDAGTARVLNQHIEHEDDDSGQLRRELKAAKTDASAAARTAAASYGTVTSVELDDDHRAKAVWEVETVTKDGKEHKLLVDPQSGTLSVAAAHGADDDGADD</sequence>
<comment type="caution">
    <text evidence="4">The sequence shown here is derived from an EMBL/GenBank/DDBJ whole genome shotgun (WGS) entry which is preliminary data.</text>
</comment>
<gene>
    <name evidence="4" type="ORF">DY245_30345</name>
</gene>
<dbReference type="RefSeq" id="WP_128510389.1">
    <property type="nucleotide sequence ID" value="NZ_QUAC01000236.1"/>
</dbReference>
<feature type="domain" description="PepSY" evidence="3">
    <location>
        <begin position="95"/>
        <end position="152"/>
    </location>
</feature>
<feature type="domain" description="PepSY" evidence="3">
    <location>
        <begin position="179"/>
        <end position="226"/>
    </location>
</feature>
<dbReference type="AlphaFoldDB" id="A0A371PWH1"/>